<accession>A0A9P6ILB1</accession>
<dbReference type="OrthoDB" id="2446735at2759"/>
<keyword evidence="2" id="KW-1185">Reference proteome</keyword>
<evidence type="ECO:0000313" key="2">
    <source>
        <dbReference type="Proteomes" id="UP000749646"/>
    </source>
</evidence>
<protein>
    <submittedName>
        <fullName evidence="1">Uncharacterized protein</fullName>
    </submittedName>
</protein>
<feature type="non-terminal residue" evidence="1">
    <location>
        <position position="1"/>
    </location>
</feature>
<dbReference type="EMBL" id="JAAAHW010009797">
    <property type="protein sequence ID" value="KAF9936233.1"/>
    <property type="molecule type" value="Genomic_DNA"/>
</dbReference>
<name>A0A9P6ILB1_9FUNG</name>
<comment type="caution">
    <text evidence="1">The sequence shown here is derived from an EMBL/GenBank/DDBJ whole genome shotgun (WGS) entry which is preliminary data.</text>
</comment>
<dbReference type="AlphaFoldDB" id="A0A9P6ILB1"/>
<evidence type="ECO:0000313" key="1">
    <source>
        <dbReference type="EMBL" id="KAF9936233.1"/>
    </source>
</evidence>
<organism evidence="1 2">
    <name type="scientific">Modicella reniformis</name>
    <dbReference type="NCBI Taxonomy" id="1440133"/>
    <lineage>
        <taxon>Eukaryota</taxon>
        <taxon>Fungi</taxon>
        <taxon>Fungi incertae sedis</taxon>
        <taxon>Mucoromycota</taxon>
        <taxon>Mortierellomycotina</taxon>
        <taxon>Mortierellomycetes</taxon>
        <taxon>Mortierellales</taxon>
        <taxon>Mortierellaceae</taxon>
        <taxon>Modicella</taxon>
    </lineage>
</organism>
<reference evidence="1" key="1">
    <citation type="journal article" date="2020" name="Fungal Divers.">
        <title>Resolving the Mortierellaceae phylogeny through synthesis of multi-gene phylogenetics and phylogenomics.</title>
        <authorList>
            <person name="Vandepol N."/>
            <person name="Liber J."/>
            <person name="Desiro A."/>
            <person name="Na H."/>
            <person name="Kennedy M."/>
            <person name="Barry K."/>
            <person name="Grigoriev I.V."/>
            <person name="Miller A.N."/>
            <person name="O'Donnell K."/>
            <person name="Stajich J.E."/>
            <person name="Bonito G."/>
        </authorList>
    </citation>
    <scope>NUCLEOTIDE SEQUENCE</scope>
    <source>
        <strain evidence="1">MES-2147</strain>
    </source>
</reference>
<sequence length="72" mass="7722">MKTALNIMLKAGVDNPTVVGLLVSGYVLEALTLNLDFEALNVPKSVGTINLPTDRTDLSRIADGLRILQTVK</sequence>
<proteinExistence type="predicted"/>
<dbReference type="Proteomes" id="UP000749646">
    <property type="component" value="Unassembled WGS sequence"/>
</dbReference>
<gene>
    <name evidence="1" type="ORF">BGZ65_002635</name>
</gene>